<reference evidence="2" key="1">
    <citation type="submission" date="2020-05" db="EMBL/GenBank/DDBJ databases">
        <authorList>
            <person name="Chiriac C."/>
            <person name="Salcher M."/>
            <person name="Ghai R."/>
            <person name="Kavagutti S V."/>
        </authorList>
    </citation>
    <scope>NUCLEOTIDE SEQUENCE</scope>
</reference>
<feature type="compositionally biased region" description="Polar residues" evidence="1">
    <location>
        <begin position="64"/>
        <end position="78"/>
    </location>
</feature>
<feature type="compositionally biased region" description="Polar residues" evidence="1">
    <location>
        <begin position="1"/>
        <end position="21"/>
    </location>
</feature>
<evidence type="ECO:0000256" key="1">
    <source>
        <dbReference type="SAM" id="MobiDB-lite"/>
    </source>
</evidence>
<accession>A0A6J6BLL2</accession>
<protein>
    <submittedName>
        <fullName evidence="2">Unannotated protein</fullName>
    </submittedName>
</protein>
<name>A0A6J6BLL2_9ZZZZ</name>
<dbReference type="AlphaFoldDB" id="A0A6J6BLL2"/>
<evidence type="ECO:0000313" key="2">
    <source>
        <dbReference type="EMBL" id="CAB4539856.1"/>
    </source>
</evidence>
<feature type="region of interest" description="Disordered" evidence="1">
    <location>
        <begin position="1"/>
        <end position="88"/>
    </location>
</feature>
<sequence>MWSDSYNEISVENPRKSNASRANDAMATNPANVAPAIRSAVSITSRHAPGISGINARDERSSSHGRQPTTRPATNGASTRAVPDATSS</sequence>
<dbReference type="EMBL" id="CAEZSG010000096">
    <property type="protein sequence ID" value="CAB4539856.1"/>
    <property type="molecule type" value="Genomic_DNA"/>
</dbReference>
<proteinExistence type="predicted"/>
<gene>
    <name evidence="2" type="ORF">UFOPK1413_00674</name>
</gene>
<organism evidence="2">
    <name type="scientific">freshwater metagenome</name>
    <dbReference type="NCBI Taxonomy" id="449393"/>
    <lineage>
        <taxon>unclassified sequences</taxon>
        <taxon>metagenomes</taxon>
        <taxon>ecological metagenomes</taxon>
    </lineage>
</organism>